<proteinExistence type="predicted"/>
<gene>
    <name evidence="1" type="ORF">CEXT_448461</name>
</gene>
<comment type="caution">
    <text evidence="1">The sequence shown here is derived from an EMBL/GenBank/DDBJ whole genome shotgun (WGS) entry which is preliminary data.</text>
</comment>
<protein>
    <recommendedName>
        <fullName evidence="3">Ribosomal protein L14</fullName>
    </recommendedName>
</protein>
<name>A0AAV4R4F7_CAEEX</name>
<dbReference type="EMBL" id="BPLR01007418">
    <property type="protein sequence ID" value="GIY16813.1"/>
    <property type="molecule type" value="Genomic_DNA"/>
</dbReference>
<dbReference type="AlphaFoldDB" id="A0AAV4R4F7"/>
<dbReference type="Proteomes" id="UP001054945">
    <property type="component" value="Unassembled WGS sequence"/>
</dbReference>
<keyword evidence="2" id="KW-1185">Reference proteome</keyword>
<accession>A0AAV4R4F7</accession>
<evidence type="ECO:0000313" key="2">
    <source>
        <dbReference type="Proteomes" id="UP001054945"/>
    </source>
</evidence>
<evidence type="ECO:0000313" key="1">
    <source>
        <dbReference type="EMBL" id="GIY16813.1"/>
    </source>
</evidence>
<evidence type="ECO:0008006" key="3">
    <source>
        <dbReference type="Google" id="ProtNLM"/>
    </source>
</evidence>
<sequence>MALGHTFGHKRKLYYFLKKNGQIFSNSSVVMVQADGLVQKKKKPEIIITMLDIGVKGKVVPIKLIVLKTAQNSSRCRFFEKQESSCPVSPRFQF</sequence>
<reference evidence="1 2" key="1">
    <citation type="submission" date="2021-06" db="EMBL/GenBank/DDBJ databases">
        <title>Caerostris extrusa draft genome.</title>
        <authorList>
            <person name="Kono N."/>
            <person name="Arakawa K."/>
        </authorList>
    </citation>
    <scope>NUCLEOTIDE SEQUENCE [LARGE SCALE GENOMIC DNA]</scope>
</reference>
<organism evidence="1 2">
    <name type="scientific">Caerostris extrusa</name>
    <name type="common">Bark spider</name>
    <name type="synonym">Caerostris bankana</name>
    <dbReference type="NCBI Taxonomy" id="172846"/>
    <lineage>
        <taxon>Eukaryota</taxon>
        <taxon>Metazoa</taxon>
        <taxon>Ecdysozoa</taxon>
        <taxon>Arthropoda</taxon>
        <taxon>Chelicerata</taxon>
        <taxon>Arachnida</taxon>
        <taxon>Araneae</taxon>
        <taxon>Araneomorphae</taxon>
        <taxon>Entelegynae</taxon>
        <taxon>Araneoidea</taxon>
        <taxon>Araneidae</taxon>
        <taxon>Caerostris</taxon>
    </lineage>
</organism>